<evidence type="ECO:0000313" key="2">
    <source>
        <dbReference type="Proteomes" id="UP001626550"/>
    </source>
</evidence>
<proteinExistence type="predicted"/>
<sequence>MEKGEGKQRSDCMFCYSEREKNHKLSIRVMHCRVIGDEVAKMNGCLGGCSNKVKCMYRKETCS</sequence>
<evidence type="ECO:0000313" key="1">
    <source>
        <dbReference type="EMBL" id="KAL3317074.1"/>
    </source>
</evidence>
<gene>
    <name evidence="1" type="ORF">Ciccas_004269</name>
</gene>
<protein>
    <submittedName>
        <fullName evidence="1">Uncharacterized protein</fullName>
    </submittedName>
</protein>
<comment type="caution">
    <text evidence="1">The sequence shown here is derived from an EMBL/GenBank/DDBJ whole genome shotgun (WGS) entry which is preliminary data.</text>
</comment>
<accession>A0ABD2QC38</accession>
<name>A0ABD2QC38_9PLAT</name>
<dbReference type="Proteomes" id="UP001626550">
    <property type="component" value="Unassembled WGS sequence"/>
</dbReference>
<keyword evidence="2" id="KW-1185">Reference proteome</keyword>
<dbReference type="EMBL" id="JBJKFK010000434">
    <property type="protein sequence ID" value="KAL3317074.1"/>
    <property type="molecule type" value="Genomic_DNA"/>
</dbReference>
<organism evidence="1 2">
    <name type="scientific">Cichlidogyrus casuarinus</name>
    <dbReference type="NCBI Taxonomy" id="1844966"/>
    <lineage>
        <taxon>Eukaryota</taxon>
        <taxon>Metazoa</taxon>
        <taxon>Spiralia</taxon>
        <taxon>Lophotrochozoa</taxon>
        <taxon>Platyhelminthes</taxon>
        <taxon>Monogenea</taxon>
        <taxon>Monopisthocotylea</taxon>
        <taxon>Dactylogyridea</taxon>
        <taxon>Ancyrocephalidae</taxon>
        <taxon>Cichlidogyrus</taxon>
    </lineage>
</organism>
<reference evidence="1 2" key="1">
    <citation type="submission" date="2024-11" db="EMBL/GenBank/DDBJ databases">
        <title>Adaptive evolution of stress response genes in parasites aligns with host niche diversity.</title>
        <authorList>
            <person name="Hahn C."/>
            <person name="Resl P."/>
        </authorList>
    </citation>
    <scope>NUCLEOTIDE SEQUENCE [LARGE SCALE GENOMIC DNA]</scope>
    <source>
        <strain evidence="1">EGGRZ-B1_66</strain>
        <tissue evidence="1">Body</tissue>
    </source>
</reference>
<dbReference type="AlphaFoldDB" id="A0ABD2QC38"/>